<reference evidence="1" key="1">
    <citation type="submission" date="2021-10" db="EMBL/GenBank/DDBJ databases">
        <title>Novel species in genus Arthrobacter.</title>
        <authorList>
            <person name="Liu Y."/>
        </authorList>
    </citation>
    <scope>NUCLEOTIDE SEQUENCE</scope>
    <source>
        <strain evidence="1">Zg-Y453</strain>
    </source>
</reference>
<dbReference type="EMBL" id="JAJFZV010000020">
    <property type="protein sequence ID" value="MCC3299716.1"/>
    <property type="molecule type" value="Genomic_DNA"/>
</dbReference>
<dbReference type="AlphaFoldDB" id="A0A9X1MHI0"/>
<dbReference type="Proteomes" id="UP001139158">
    <property type="component" value="Unassembled WGS sequence"/>
</dbReference>
<evidence type="ECO:0008006" key="3">
    <source>
        <dbReference type="Google" id="ProtNLM"/>
    </source>
</evidence>
<dbReference type="RefSeq" id="WP_227897702.1">
    <property type="nucleotide sequence ID" value="NZ_CP099467.1"/>
</dbReference>
<organism evidence="1 2">
    <name type="scientific">Arthrobacter caoxuetaonis</name>
    <dbReference type="NCBI Taxonomy" id="2886935"/>
    <lineage>
        <taxon>Bacteria</taxon>
        <taxon>Bacillati</taxon>
        <taxon>Actinomycetota</taxon>
        <taxon>Actinomycetes</taxon>
        <taxon>Micrococcales</taxon>
        <taxon>Micrococcaceae</taxon>
        <taxon>Arthrobacter</taxon>
    </lineage>
</organism>
<accession>A0A9X1MHI0</accession>
<comment type="caution">
    <text evidence="1">The sequence shown here is derived from an EMBL/GenBank/DDBJ whole genome shotgun (WGS) entry which is preliminary data.</text>
</comment>
<protein>
    <recommendedName>
        <fullName evidence="3">RES domain-containing protein</fullName>
    </recommendedName>
</protein>
<keyword evidence="2" id="KW-1185">Reference proteome</keyword>
<proteinExistence type="predicted"/>
<evidence type="ECO:0000313" key="1">
    <source>
        <dbReference type="EMBL" id="MCC3299716.1"/>
    </source>
</evidence>
<sequence>MKEDAICSRTGLSLVRAAGQTGFRVAQDRHGALAVMANKYVGPLPDQAPGTAMVERRGRYDTMGRTVYIADSKRCSYAEVLTVFRMKLASVAETAESVGWDVDEYISQVLEDAKANGVDPPWAIPAGWQINRSIHTLSLPSEGWWVLIDHQATLAALQRMTPTVRGTSMGLRLLTAGSIMGENRALTTILAQTIRDQALEDGSEPLGISYESKTLHGRCWAFWDRRLDLDLPPGTNDPHVASSSSIGEDPDFHHIASHYRLPY</sequence>
<gene>
    <name evidence="1" type="ORF">LJ757_18140</name>
</gene>
<evidence type="ECO:0000313" key="2">
    <source>
        <dbReference type="Proteomes" id="UP001139158"/>
    </source>
</evidence>
<name>A0A9X1MHI0_9MICC</name>